<reference evidence="13" key="1">
    <citation type="submission" date="2016-11" db="UniProtKB">
        <authorList>
            <consortium name="WormBaseParasite"/>
        </authorList>
    </citation>
    <scope>IDENTIFICATION</scope>
</reference>
<dbReference type="Pfam" id="PF00201">
    <property type="entry name" value="UDPGT"/>
    <property type="match status" value="1"/>
</dbReference>
<dbReference type="InterPro" id="IPR035595">
    <property type="entry name" value="UDP_glycos_trans_CS"/>
</dbReference>
<evidence type="ECO:0000256" key="1">
    <source>
        <dbReference type="ARBA" id="ARBA00004167"/>
    </source>
</evidence>
<proteinExistence type="inferred from homology"/>
<evidence type="ECO:0000256" key="9">
    <source>
        <dbReference type="ARBA" id="ARBA00047475"/>
    </source>
</evidence>
<feature type="transmembrane region" description="Helical" evidence="11">
    <location>
        <begin position="465"/>
        <end position="493"/>
    </location>
</feature>
<dbReference type="PANTHER" id="PTHR48043:SF23">
    <property type="entry name" value="UDP-GLUCURONOSYLTRANSFERASE"/>
    <property type="match status" value="1"/>
</dbReference>
<comment type="subcellular location">
    <subcellularLocation>
        <location evidence="1 11">Membrane</location>
        <topology evidence="1 11">Single-pass membrane protein</topology>
    </subcellularLocation>
</comment>
<dbReference type="Gene3D" id="3.40.50.2000">
    <property type="entry name" value="Glycogen Phosphorylase B"/>
    <property type="match status" value="1"/>
</dbReference>
<dbReference type="PROSITE" id="PS00375">
    <property type="entry name" value="UDPGT"/>
    <property type="match status" value="1"/>
</dbReference>
<dbReference type="InterPro" id="IPR050271">
    <property type="entry name" value="UDP-glycosyltransferase"/>
</dbReference>
<protein>
    <recommendedName>
        <fullName evidence="11">UDP-glucuronosyltransferase</fullName>
        <ecNumber evidence="11">2.4.1.17</ecNumber>
    </recommendedName>
</protein>
<organism evidence="12 13">
    <name type="scientific">Steinernema glaseri</name>
    <dbReference type="NCBI Taxonomy" id="37863"/>
    <lineage>
        <taxon>Eukaryota</taxon>
        <taxon>Metazoa</taxon>
        <taxon>Ecdysozoa</taxon>
        <taxon>Nematoda</taxon>
        <taxon>Chromadorea</taxon>
        <taxon>Rhabditida</taxon>
        <taxon>Tylenchina</taxon>
        <taxon>Panagrolaimomorpha</taxon>
        <taxon>Strongyloidoidea</taxon>
        <taxon>Steinernematidae</taxon>
        <taxon>Steinernema</taxon>
    </lineage>
</organism>
<evidence type="ECO:0000256" key="4">
    <source>
        <dbReference type="ARBA" id="ARBA00022679"/>
    </source>
</evidence>
<dbReference type="PANTHER" id="PTHR48043">
    <property type="entry name" value="EG:EG0003.4 PROTEIN-RELATED"/>
    <property type="match status" value="1"/>
</dbReference>
<feature type="signal peptide" evidence="11">
    <location>
        <begin position="1"/>
        <end position="21"/>
    </location>
</feature>
<evidence type="ECO:0000256" key="6">
    <source>
        <dbReference type="ARBA" id="ARBA00022729"/>
    </source>
</evidence>
<dbReference type="WBParaSite" id="L893_g12117.t1">
    <property type="protein sequence ID" value="L893_g12117.t1"/>
    <property type="gene ID" value="L893_g12117"/>
</dbReference>
<dbReference type="GO" id="GO:0015020">
    <property type="term" value="F:glucuronosyltransferase activity"/>
    <property type="evidence" value="ECO:0007669"/>
    <property type="project" value="UniProtKB-EC"/>
</dbReference>
<keyword evidence="12" id="KW-1185">Reference proteome</keyword>
<dbReference type="EC" id="2.4.1.17" evidence="11"/>
<keyword evidence="5 11" id="KW-0812">Transmembrane</keyword>
<dbReference type="Proteomes" id="UP000095287">
    <property type="component" value="Unplaced"/>
</dbReference>
<dbReference type="SUPFAM" id="SSF53756">
    <property type="entry name" value="UDP-Glycosyltransferase/glycogen phosphorylase"/>
    <property type="match status" value="1"/>
</dbReference>
<evidence type="ECO:0000256" key="8">
    <source>
        <dbReference type="ARBA" id="ARBA00023136"/>
    </source>
</evidence>
<accession>A0A1I7Y3K7</accession>
<sequence length="509" mass="56833">MQLRSQLCALLATLLCCTSHGYRILVYSQKNGRSQVEFMGRLADLLVDAGHDVTVLLVEQNPEVTVNGTVKAKVISVAADERVASRFELGTSTEAIWTMDVGNPATQRRLVTDYAQTLVDQCRFTMKQTEVLEKLKETKFDLLLHELFDHCQLGIMQVLGIEKHVALQSTILFEAVAEAIGVPYFPSITPSVFGAAGENMTIIEKLVNFAQVSISKEFFRSTSLGEEEIFERTLRDKLVSFQEKIDSASFIITNSDPFLDFPHSTNSRVIELGGVAVQKPQELSQEWKGLLDKRDTAVLISFGSAVNSSSMPAASKEAFIQLFRTFPDVTFIWKYETEDTSFLSGLSNVHTSVWVPQNDILTHPHLKLLISHGGMNSLLETAHRGVPVLVIPLFPDQIRNAKMMERVGVGLQFDRLELGNSQKLIDAVRKVLMEDSFVRHVEFAAKFGSIPSMVSTAPHMSFMSYYLLDVVLFVIGASAVSILFSFCCIYRCLKCVCGRRRQKLKSKIV</sequence>
<comment type="catalytic activity">
    <reaction evidence="9 11">
        <text>glucuronate acceptor + UDP-alpha-D-glucuronate = acceptor beta-D-glucuronoside + UDP + H(+)</text>
        <dbReference type="Rhea" id="RHEA:21032"/>
        <dbReference type="ChEBI" id="CHEBI:15378"/>
        <dbReference type="ChEBI" id="CHEBI:58052"/>
        <dbReference type="ChEBI" id="CHEBI:58223"/>
        <dbReference type="ChEBI" id="CHEBI:132367"/>
        <dbReference type="ChEBI" id="CHEBI:132368"/>
        <dbReference type="EC" id="2.4.1.17"/>
    </reaction>
</comment>
<keyword evidence="7 11" id="KW-1133">Transmembrane helix</keyword>
<evidence type="ECO:0000313" key="12">
    <source>
        <dbReference type="Proteomes" id="UP000095287"/>
    </source>
</evidence>
<keyword evidence="8 11" id="KW-0472">Membrane</keyword>
<evidence type="ECO:0000256" key="2">
    <source>
        <dbReference type="ARBA" id="ARBA00009995"/>
    </source>
</evidence>
<comment type="similarity">
    <text evidence="2 10">Belongs to the UDP-glycosyltransferase family.</text>
</comment>
<dbReference type="AlphaFoldDB" id="A0A1I7Y3K7"/>
<evidence type="ECO:0000256" key="3">
    <source>
        <dbReference type="ARBA" id="ARBA00022676"/>
    </source>
</evidence>
<dbReference type="CDD" id="cd03784">
    <property type="entry name" value="GT1_Gtf-like"/>
    <property type="match status" value="1"/>
</dbReference>
<keyword evidence="3 10" id="KW-0328">Glycosyltransferase</keyword>
<evidence type="ECO:0000256" key="10">
    <source>
        <dbReference type="RuleBase" id="RU003718"/>
    </source>
</evidence>
<feature type="chain" id="PRO_5009029943" description="UDP-glucuronosyltransferase" evidence="11">
    <location>
        <begin position="22"/>
        <end position="509"/>
    </location>
</feature>
<evidence type="ECO:0000256" key="11">
    <source>
        <dbReference type="RuleBase" id="RU362059"/>
    </source>
</evidence>
<dbReference type="GO" id="GO:0016020">
    <property type="term" value="C:membrane"/>
    <property type="evidence" value="ECO:0007669"/>
    <property type="project" value="UniProtKB-SubCell"/>
</dbReference>
<dbReference type="InterPro" id="IPR002213">
    <property type="entry name" value="UDP_glucos_trans"/>
</dbReference>
<evidence type="ECO:0000256" key="5">
    <source>
        <dbReference type="ARBA" id="ARBA00022692"/>
    </source>
</evidence>
<keyword evidence="6 11" id="KW-0732">Signal</keyword>
<evidence type="ECO:0000313" key="13">
    <source>
        <dbReference type="WBParaSite" id="L893_g12117.t1"/>
    </source>
</evidence>
<dbReference type="FunFam" id="3.40.50.2000:FF:000038">
    <property type="entry name" value="UDP-GlucuronosylTransferase"/>
    <property type="match status" value="1"/>
</dbReference>
<evidence type="ECO:0000256" key="7">
    <source>
        <dbReference type="ARBA" id="ARBA00022989"/>
    </source>
</evidence>
<name>A0A1I7Y3K7_9BILA</name>
<keyword evidence="4 10" id="KW-0808">Transferase</keyword>